<dbReference type="AlphaFoldDB" id="A0AA86N782"/>
<name>A0AA86N782_9EUKA</name>
<dbReference type="Gene3D" id="2.160.20.110">
    <property type="match status" value="1"/>
</dbReference>
<reference evidence="2 3" key="2">
    <citation type="submission" date="2024-07" db="EMBL/GenBank/DDBJ databases">
        <authorList>
            <person name="Akdeniz Z."/>
        </authorList>
    </citation>
    <scope>NUCLEOTIDE SEQUENCE [LARGE SCALE GENOMIC DNA]</scope>
</reference>
<keyword evidence="3" id="KW-1185">Reference proteome</keyword>
<sequence>MKNNHNFKPGPAIYYICQCKLTGSNLLQSINNGYIASAILIKISLNITQFDICVDSTSRFGQNSVAITVIGNEIISCDMCDQQYVVYGLCGQILKYSENVNGMQQCVFPFQYIDYECVCIAGYLLNNTKCINVVESLNTISYLINNSNNDQIKQIKQKVDIIENSIVVLDQSILSNISEIQNRILSNFSVSMTVLDNRINQNITIIKNDILMKYNTADSNLFSNTTILDLRIFNNISQLQTVMNNFNDSLLKQQNIIEQQHNIIKNLTQQINCSSNSGYSMVNGSCIQISCTISGQQSINGICQCVNINSIVQAGSCVCPVNSQVVGIACVCFIVGQTMQNGQCACLTTGAFVESNVCTCGVSSINISNTCSCPIGAKLVNGVCTCININSYIVGDSCVCPTYSLLVENTCTCPSNSQIVNNICTCTIISDQVMNNGACQCLTMGAFVNNNNVCSCGINALNMSNTCICPIYSSLVNNVCTCDQIIGQQIINGSCLCPFGQSIINDSCKQINYTINISNLECSTALFFQSFDIESITNQVSAWYNFSAGYIFSTTTVIQNAFIDISDNVYQTTIYPLFQSQNSFTNLKIQFGTQQFLNSGSFILSSTTSLSVNQMNIISKSGSQLTVNNLLNILASSSINANITNLLVNISFAPSNGNITLINNINSSFNVSGYQILGTYVTSGTVAMIGINIYSPTVNVNQVSLKPIAYNVGNGSSYLFGSSVSTSVIQINNFTVILGSFSNILLLGSISSSSLNYYIFGGIIAYNQGNSVIISVNNVIYDSYQRFSTDYIGYFGFLVGHNPIQSSSITIKNVCLQQNTTSKTTTQYFQSGLIGRNQGNSSIYNTSVAFIFVQGADFYCIGIIGYQLNSSVYAEIINTISSVSVSAGEHVGSLFGAEYAQNCSVLNTSVAGGNIGSGSTSYQVGGLIGSQYQNTTITNSSVLQTNVSGSSYVGGFIGFQNPGQFYITNSMIQSARILGSSNIGIIIGYYISGTIYFIGSSSTQIYVNGVLRSNCAALSNRDGC</sequence>
<organism evidence="1">
    <name type="scientific">Hexamita inflata</name>
    <dbReference type="NCBI Taxonomy" id="28002"/>
    <lineage>
        <taxon>Eukaryota</taxon>
        <taxon>Metamonada</taxon>
        <taxon>Diplomonadida</taxon>
        <taxon>Hexamitidae</taxon>
        <taxon>Hexamitinae</taxon>
        <taxon>Hexamita</taxon>
    </lineage>
</organism>
<comment type="caution">
    <text evidence="1">The sequence shown here is derived from an EMBL/GenBank/DDBJ whole genome shotgun (WGS) entry which is preliminary data.</text>
</comment>
<reference evidence="1" key="1">
    <citation type="submission" date="2023-06" db="EMBL/GenBank/DDBJ databases">
        <authorList>
            <person name="Kurt Z."/>
        </authorList>
    </citation>
    <scope>NUCLEOTIDE SEQUENCE</scope>
</reference>
<dbReference type="EMBL" id="CAXDID020000065">
    <property type="protein sequence ID" value="CAL6012082.1"/>
    <property type="molecule type" value="Genomic_DNA"/>
</dbReference>
<dbReference type="Proteomes" id="UP001642409">
    <property type="component" value="Unassembled WGS sequence"/>
</dbReference>
<gene>
    <name evidence="1" type="ORF">HINF_LOCUS1765</name>
    <name evidence="2" type="ORF">HINF_LOCUS23135</name>
</gene>
<accession>A0AA86N782</accession>
<proteinExistence type="predicted"/>
<evidence type="ECO:0000313" key="2">
    <source>
        <dbReference type="EMBL" id="CAL6012082.1"/>
    </source>
</evidence>
<evidence type="ECO:0000313" key="1">
    <source>
        <dbReference type="EMBL" id="CAI9914120.1"/>
    </source>
</evidence>
<evidence type="ECO:0000313" key="3">
    <source>
        <dbReference type="Proteomes" id="UP001642409"/>
    </source>
</evidence>
<protein>
    <submittedName>
        <fullName evidence="1">Uncharacterized protein</fullName>
    </submittedName>
</protein>
<dbReference type="EMBL" id="CATOUU010000042">
    <property type="protein sequence ID" value="CAI9914120.1"/>
    <property type="molecule type" value="Genomic_DNA"/>
</dbReference>